<gene>
    <name evidence="2" type="ORF">LQ567_02880</name>
</gene>
<accession>A0ABS8PKR5</accession>
<protein>
    <recommendedName>
        <fullName evidence="4">Transmembrane protein</fullName>
    </recommendedName>
</protein>
<feature type="transmembrane region" description="Helical" evidence="1">
    <location>
        <begin position="124"/>
        <end position="143"/>
    </location>
</feature>
<evidence type="ECO:0000313" key="2">
    <source>
        <dbReference type="EMBL" id="MCD2421689.1"/>
    </source>
</evidence>
<dbReference type="EMBL" id="JAJNEC010000003">
    <property type="protein sequence ID" value="MCD2421689.1"/>
    <property type="molecule type" value="Genomic_DNA"/>
</dbReference>
<dbReference type="Proteomes" id="UP001199816">
    <property type="component" value="Unassembled WGS sequence"/>
</dbReference>
<keyword evidence="1" id="KW-0472">Membrane</keyword>
<name>A0ABS8PKR5_9BACT</name>
<evidence type="ECO:0000256" key="1">
    <source>
        <dbReference type="SAM" id="Phobius"/>
    </source>
</evidence>
<comment type="caution">
    <text evidence="2">The sequence shown here is derived from an EMBL/GenBank/DDBJ whole genome shotgun (WGS) entry which is preliminary data.</text>
</comment>
<keyword evidence="1" id="KW-1133">Transmembrane helix</keyword>
<evidence type="ECO:0008006" key="4">
    <source>
        <dbReference type="Google" id="ProtNLM"/>
    </source>
</evidence>
<evidence type="ECO:0000313" key="3">
    <source>
        <dbReference type="Proteomes" id="UP001199816"/>
    </source>
</evidence>
<sequence length="262" mass="29011">MGYSGGVAETRIVPAAFPEREVKMIRYPGSLSGRPAMNENKGAGMLSSIKTTISIAGDKSYSVPYMVMLTANENFEPLYSTPAKARTMALNVFLLSLFALLLFGLLVMAVVAFQLKKTEYRLPVFGFTIVVLGLLIWLAFVTYQSSKGPHKFTHLSVDATGMHHFTKTGRAVSLLYESLLVNNRGGIHDVLLTDMGYSEGDLELCVFIKDDSGAVRMQPIRFKLFLVPNGNALRAHFIKGIRHFRPDLKIDPQVVNVYQITS</sequence>
<reference evidence="2 3" key="1">
    <citation type="submission" date="2021-11" db="EMBL/GenBank/DDBJ databases">
        <title>Genomic of Niabella pedocola.</title>
        <authorList>
            <person name="Wu T."/>
        </authorList>
    </citation>
    <scope>NUCLEOTIDE SEQUENCE [LARGE SCALE GENOMIC DNA]</scope>
    <source>
        <strain evidence="2 3">JCM 31011</strain>
    </source>
</reference>
<keyword evidence="3" id="KW-1185">Reference proteome</keyword>
<dbReference type="RefSeq" id="WP_231002594.1">
    <property type="nucleotide sequence ID" value="NZ_JAJNEC010000003.1"/>
</dbReference>
<proteinExistence type="predicted"/>
<organism evidence="2 3">
    <name type="scientific">Niabella pedocola</name>
    <dbReference type="NCBI Taxonomy" id="1752077"/>
    <lineage>
        <taxon>Bacteria</taxon>
        <taxon>Pseudomonadati</taxon>
        <taxon>Bacteroidota</taxon>
        <taxon>Chitinophagia</taxon>
        <taxon>Chitinophagales</taxon>
        <taxon>Chitinophagaceae</taxon>
        <taxon>Niabella</taxon>
    </lineage>
</organism>
<feature type="transmembrane region" description="Helical" evidence="1">
    <location>
        <begin position="88"/>
        <end position="112"/>
    </location>
</feature>
<keyword evidence="1" id="KW-0812">Transmembrane</keyword>